<dbReference type="KEGG" id="alam:RT761_00006"/>
<evidence type="ECO:0000313" key="1">
    <source>
        <dbReference type="EMBL" id="QPM66822.1"/>
    </source>
</evidence>
<name>A0A7T1AJ13_ATRLM</name>
<sequence length="83" mass="10038">MSQIRLNPFFDFCRVKVMKQSFDQEKQMVTMTIHPDERYDPVCHHCQHKVKSIHSYHERKGRDFSFPNSIILFFLSSLKKKFS</sequence>
<dbReference type="AlphaFoldDB" id="A0A7T1AJ13"/>
<protein>
    <submittedName>
        <fullName evidence="1">Uncharacterized protein</fullName>
    </submittedName>
</protein>
<gene>
    <name evidence="1" type="ORF">RT761_00006</name>
</gene>
<keyword evidence="2" id="KW-1185">Reference proteome</keyword>
<reference evidence="1 2" key="1">
    <citation type="journal article" date="2021" name="Nat. Commun.">
        <title>Isolation of a member of the candidate phylum Atribacteria reveals a unique cell membrane structure.</title>
        <authorList>
            <person name="Taiki K."/>
            <person name="Nobu M.K."/>
            <person name="Kusada H."/>
            <person name="Meng X.-Y."/>
            <person name="Hosoki N."/>
            <person name="Uematsu K."/>
            <person name="Yoshioka H."/>
            <person name="Kamagata Y."/>
            <person name="Tamaki H."/>
        </authorList>
    </citation>
    <scope>NUCLEOTIDE SEQUENCE [LARGE SCALE GENOMIC DNA]</scope>
    <source>
        <strain evidence="1 2">RT761</strain>
    </source>
</reference>
<accession>A0A7T1AJ13</accession>
<dbReference type="Proteomes" id="UP000594463">
    <property type="component" value="Chromosome"/>
</dbReference>
<dbReference type="RefSeq" id="WP_218112054.1">
    <property type="nucleotide sequence ID" value="NZ_CP065383.1"/>
</dbReference>
<dbReference type="EMBL" id="CP065383">
    <property type="protein sequence ID" value="QPM66822.1"/>
    <property type="molecule type" value="Genomic_DNA"/>
</dbReference>
<proteinExistence type="predicted"/>
<evidence type="ECO:0000313" key="2">
    <source>
        <dbReference type="Proteomes" id="UP000594463"/>
    </source>
</evidence>
<organism evidence="1 2">
    <name type="scientific">Atribacter laminatus</name>
    <dbReference type="NCBI Taxonomy" id="2847778"/>
    <lineage>
        <taxon>Bacteria</taxon>
        <taxon>Pseudomonadati</taxon>
        <taxon>Atribacterota</taxon>
        <taxon>Atribacteria</taxon>
        <taxon>Atribacterales</taxon>
        <taxon>Atribacteraceae</taxon>
        <taxon>Atribacter</taxon>
    </lineage>
</organism>